<feature type="compositionally biased region" description="Acidic residues" evidence="1">
    <location>
        <begin position="229"/>
        <end position="257"/>
    </location>
</feature>
<dbReference type="Gene3D" id="1.10.10.60">
    <property type="entry name" value="Homeodomain-like"/>
    <property type="match status" value="1"/>
</dbReference>
<name>A0A2R5GKF6_9STRA</name>
<sequence length="257" mass="29202">MRAKRAEMKRLRAMGIDPQEAERKIKEDAERAKAEAEREAAKPRAPKATIKNGKLVLDEESIVWRPKVQEVNELAVQDDEGHRITSQSYSKRQGGPRWTEEETRIFYMALRQCGQDFSMIAAFFPKRTRKQIAKKYKREERQRPDLVERALDRSIALPLEMEALEPNLLKDVQQFEAQLEKRGMEPAATLEDAINNVGFPADAAEDGAEEEGKDATSFETDGNGGRNEDNDEDGDEDEDEEDEDDDDDGNDDLDSAL</sequence>
<dbReference type="GO" id="GO:0000126">
    <property type="term" value="C:transcription factor TFIIIB complex"/>
    <property type="evidence" value="ECO:0007669"/>
    <property type="project" value="TreeGrafter"/>
</dbReference>
<protein>
    <submittedName>
        <fullName evidence="3">Transcription factor TFIIIB component B</fullName>
    </submittedName>
</protein>
<dbReference type="InterPro" id="IPR001005">
    <property type="entry name" value="SANT/Myb"/>
</dbReference>
<dbReference type="PANTHER" id="PTHR22929">
    <property type="entry name" value="RNA POLYMERASE III TRANSCRIPTION INITIATION FACTOR B"/>
    <property type="match status" value="1"/>
</dbReference>
<dbReference type="SMART" id="SM00717">
    <property type="entry name" value="SANT"/>
    <property type="match status" value="1"/>
</dbReference>
<dbReference type="CDD" id="cd00167">
    <property type="entry name" value="SANT"/>
    <property type="match status" value="1"/>
</dbReference>
<dbReference type="Pfam" id="PF15963">
    <property type="entry name" value="Myb_DNA-bind_7"/>
    <property type="match status" value="1"/>
</dbReference>
<dbReference type="SUPFAM" id="SSF46689">
    <property type="entry name" value="Homeodomain-like"/>
    <property type="match status" value="1"/>
</dbReference>
<evidence type="ECO:0000313" key="4">
    <source>
        <dbReference type="Proteomes" id="UP000241890"/>
    </source>
</evidence>
<dbReference type="InParanoid" id="A0A2R5GKF6"/>
<feature type="compositionally biased region" description="Acidic residues" evidence="1">
    <location>
        <begin position="203"/>
        <end position="212"/>
    </location>
</feature>
<feature type="domain" description="HTH myb-type" evidence="2">
    <location>
        <begin position="90"/>
        <end position="146"/>
    </location>
</feature>
<dbReference type="Proteomes" id="UP000241890">
    <property type="component" value="Unassembled WGS sequence"/>
</dbReference>
<keyword evidence="4" id="KW-1185">Reference proteome</keyword>
<gene>
    <name evidence="3" type="ORF">FCC1311_073262</name>
</gene>
<feature type="compositionally biased region" description="Basic and acidic residues" evidence="1">
    <location>
        <begin position="20"/>
        <end position="42"/>
    </location>
</feature>
<evidence type="ECO:0000256" key="1">
    <source>
        <dbReference type="SAM" id="MobiDB-lite"/>
    </source>
</evidence>
<evidence type="ECO:0000313" key="3">
    <source>
        <dbReference type="EMBL" id="GBG31105.1"/>
    </source>
</evidence>
<feature type="compositionally biased region" description="Basic and acidic residues" evidence="1">
    <location>
        <begin position="1"/>
        <end position="10"/>
    </location>
</feature>
<dbReference type="InterPro" id="IPR017930">
    <property type="entry name" value="Myb_dom"/>
</dbReference>
<proteinExistence type="predicted"/>
<evidence type="ECO:0000259" key="2">
    <source>
        <dbReference type="PROSITE" id="PS51294"/>
    </source>
</evidence>
<organism evidence="3 4">
    <name type="scientific">Hondaea fermentalgiana</name>
    <dbReference type="NCBI Taxonomy" id="2315210"/>
    <lineage>
        <taxon>Eukaryota</taxon>
        <taxon>Sar</taxon>
        <taxon>Stramenopiles</taxon>
        <taxon>Bigyra</taxon>
        <taxon>Labyrinthulomycetes</taxon>
        <taxon>Thraustochytrida</taxon>
        <taxon>Thraustochytriidae</taxon>
        <taxon>Hondaea</taxon>
    </lineage>
</organism>
<feature type="region of interest" description="Disordered" evidence="1">
    <location>
        <begin position="1"/>
        <end position="47"/>
    </location>
</feature>
<dbReference type="EMBL" id="BEYU01000091">
    <property type="protein sequence ID" value="GBG31105.1"/>
    <property type="molecule type" value="Genomic_DNA"/>
</dbReference>
<accession>A0A2R5GKF6</accession>
<comment type="caution">
    <text evidence="3">The sequence shown here is derived from an EMBL/GenBank/DDBJ whole genome shotgun (WGS) entry which is preliminary data.</text>
</comment>
<feature type="region of interest" description="Disordered" evidence="1">
    <location>
        <begin position="186"/>
        <end position="257"/>
    </location>
</feature>
<dbReference type="PROSITE" id="PS51294">
    <property type="entry name" value="HTH_MYB"/>
    <property type="match status" value="1"/>
</dbReference>
<dbReference type="InterPro" id="IPR039467">
    <property type="entry name" value="TFIIIB_B''_Myb"/>
</dbReference>
<dbReference type="GO" id="GO:0070898">
    <property type="term" value="P:RNA polymerase III preinitiation complex assembly"/>
    <property type="evidence" value="ECO:0007669"/>
    <property type="project" value="TreeGrafter"/>
</dbReference>
<dbReference type="PANTHER" id="PTHR22929:SF0">
    <property type="entry name" value="TRANSCRIPTION FACTOR TFIIIB COMPONENT B'' HOMOLOG"/>
    <property type="match status" value="1"/>
</dbReference>
<dbReference type="AlphaFoldDB" id="A0A2R5GKF6"/>
<dbReference type="OrthoDB" id="272624at2759"/>
<reference evidence="3 4" key="1">
    <citation type="submission" date="2017-12" db="EMBL/GenBank/DDBJ databases">
        <title>Sequencing, de novo assembly and annotation of complete genome of a new Thraustochytrid species, strain FCC1311.</title>
        <authorList>
            <person name="Sedici K."/>
            <person name="Godart F."/>
            <person name="Aiese Cigliano R."/>
            <person name="Sanseverino W."/>
            <person name="Barakat M."/>
            <person name="Ortet P."/>
            <person name="Marechal E."/>
            <person name="Cagnac O."/>
            <person name="Amato A."/>
        </authorList>
    </citation>
    <scope>NUCLEOTIDE SEQUENCE [LARGE SCALE GENOMIC DNA]</scope>
</reference>
<dbReference type="InterPro" id="IPR009057">
    <property type="entry name" value="Homeodomain-like_sf"/>
</dbReference>
<dbReference type="GO" id="GO:0001156">
    <property type="term" value="F:TFIIIC-class transcription factor complex binding"/>
    <property type="evidence" value="ECO:0007669"/>
    <property type="project" value="TreeGrafter"/>
</dbReference>